<proteinExistence type="predicted"/>
<name>A0A371I919_MUCPR</name>
<evidence type="ECO:0000259" key="1">
    <source>
        <dbReference type="PROSITE" id="PS50994"/>
    </source>
</evidence>
<comment type="caution">
    <text evidence="2">The sequence shown here is derived from an EMBL/GenBank/DDBJ whole genome shotgun (WGS) entry which is preliminary data.</text>
</comment>
<dbReference type="Proteomes" id="UP000257109">
    <property type="component" value="Unassembled WGS sequence"/>
</dbReference>
<dbReference type="PROSITE" id="PS50994">
    <property type="entry name" value="INTEGRASE"/>
    <property type="match status" value="1"/>
</dbReference>
<evidence type="ECO:0000313" key="3">
    <source>
        <dbReference type="Proteomes" id="UP000257109"/>
    </source>
</evidence>
<dbReference type="AlphaFoldDB" id="A0A371I919"/>
<dbReference type="InterPro" id="IPR001584">
    <property type="entry name" value="Integrase_cat-core"/>
</dbReference>
<feature type="domain" description="Integrase catalytic" evidence="1">
    <location>
        <begin position="9"/>
        <end position="164"/>
    </location>
</feature>
<dbReference type="GO" id="GO:0015074">
    <property type="term" value="P:DNA integration"/>
    <property type="evidence" value="ECO:0007669"/>
    <property type="project" value="InterPro"/>
</dbReference>
<sequence length="262" mass="30625">MTIYVRHQSKVAHCQHLDRDKIEIDNKPWYYDIKRYLENGVYLEGVTENDKRTLRRLAFDFFLSGAILYKRTHIITNNGTNLNNKIMTKLCEQFKNLHHNFTPYYPKMNGAVEATNKNIKKIVQKMGVTYKEWHDMLPYALHEYRTSIQTSIGATPYSLVYGTNRSRNTLLESLERVQIGRCRVDSESARLAQPDRCEAVDGSMPRVVVPKENQECFRQEGKTPHIQKRGLGTQKDAVKLQRSKREVNPKLRKALYSEARFL</sequence>
<dbReference type="GO" id="GO:0003676">
    <property type="term" value="F:nucleic acid binding"/>
    <property type="evidence" value="ECO:0007669"/>
    <property type="project" value="InterPro"/>
</dbReference>
<dbReference type="PANTHER" id="PTHR48475:SF1">
    <property type="entry name" value="RNASE H TYPE-1 DOMAIN-CONTAINING PROTEIN"/>
    <property type="match status" value="1"/>
</dbReference>
<organism evidence="2 3">
    <name type="scientific">Mucuna pruriens</name>
    <name type="common">Velvet bean</name>
    <name type="synonym">Dolichos pruriens</name>
    <dbReference type="NCBI Taxonomy" id="157652"/>
    <lineage>
        <taxon>Eukaryota</taxon>
        <taxon>Viridiplantae</taxon>
        <taxon>Streptophyta</taxon>
        <taxon>Embryophyta</taxon>
        <taxon>Tracheophyta</taxon>
        <taxon>Spermatophyta</taxon>
        <taxon>Magnoliopsida</taxon>
        <taxon>eudicotyledons</taxon>
        <taxon>Gunneridae</taxon>
        <taxon>Pentapetalae</taxon>
        <taxon>rosids</taxon>
        <taxon>fabids</taxon>
        <taxon>Fabales</taxon>
        <taxon>Fabaceae</taxon>
        <taxon>Papilionoideae</taxon>
        <taxon>50 kb inversion clade</taxon>
        <taxon>NPAAA clade</taxon>
        <taxon>indigoferoid/millettioid clade</taxon>
        <taxon>Phaseoleae</taxon>
        <taxon>Mucuna</taxon>
    </lineage>
</organism>
<dbReference type="PANTHER" id="PTHR48475">
    <property type="entry name" value="RIBONUCLEASE H"/>
    <property type="match status" value="1"/>
</dbReference>
<dbReference type="OrthoDB" id="2016337at2759"/>
<dbReference type="Gene3D" id="3.30.420.10">
    <property type="entry name" value="Ribonuclease H-like superfamily/Ribonuclease H"/>
    <property type="match status" value="1"/>
</dbReference>
<dbReference type="InterPro" id="IPR012337">
    <property type="entry name" value="RNaseH-like_sf"/>
</dbReference>
<reference evidence="2" key="1">
    <citation type="submission" date="2018-05" db="EMBL/GenBank/DDBJ databases">
        <title>Draft genome of Mucuna pruriens seed.</title>
        <authorList>
            <person name="Nnadi N.E."/>
            <person name="Vos R."/>
            <person name="Hasami M.H."/>
            <person name="Devisetty U.K."/>
            <person name="Aguiy J.C."/>
        </authorList>
    </citation>
    <scope>NUCLEOTIDE SEQUENCE [LARGE SCALE GENOMIC DNA]</scope>
    <source>
        <strain evidence="2">JCA_2017</strain>
    </source>
</reference>
<keyword evidence="3" id="KW-1185">Reference proteome</keyword>
<evidence type="ECO:0000313" key="2">
    <source>
        <dbReference type="EMBL" id="RDY11540.1"/>
    </source>
</evidence>
<accession>A0A371I919</accession>
<feature type="non-terminal residue" evidence="2">
    <location>
        <position position="1"/>
    </location>
</feature>
<gene>
    <name evidence="2" type="ORF">CR513_03784</name>
</gene>
<protein>
    <recommendedName>
        <fullName evidence="1">Integrase catalytic domain-containing protein</fullName>
    </recommendedName>
</protein>
<dbReference type="EMBL" id="QJKJ01000625">
    <property type="protein sequence ID" value="RDY11540.1"/>
    <property type="molecule type" value="Genomic_DNA"/>
</dbReference>
<dbReference type="SUPFAM" id="SSF53098">
    <property type="entry name" value="Ribonuclease H-like"/>
    <property type="match status" value="1"/>
</dbReference>
<dbReference type="InterPro" id="IPR036397">
    <property type="entry name" value="RNaseH_sf"/>
</dbReference>